<dbReference type="RefSeq" id="WP_137327345.1">
    <property type="nucleotide sequence ID" value="NZ_CP040058.1"/>
</dbReference>
<dbReference type="OrthoDB" id="9804312at2"/>
<dbReference type="Pfam" id="PF13472">
    <property type="entry name" value="Lipase_GDSL_2"/>
    <property type="match status" value="1"/>
</dbReference>
<dbReference type="Proteomes" id="UP000298653">
    <property type="component" value="Chromosome"/>
</dbReference>
<feature type="domain" description="Methyltransferase" evidence="4">
    <location>
        <begin position="43"/>
        <end position="131"/>
    </location>
</feature>
<dbReference type="CDD" id="cd02440">
    <property type="entry name" value="AdoMet_MTases"/>
    <property type="match status" value="1"/>
</dbReference>
<evidence type="ECO:0000313" key="6">
    <source>
        <dbReference type="Proteomes" id="UP000298653"/>
    </source>
</evidence>
<sequence length="399" mass="45667">MKQKQTIEYYEQHGEDFILGTEQNDMNPLYKVFEKYLPPEGSVLDLGCGSGRDSRYFKEHGFQVTALDASPAMCRYAEQIPDIEVRNGFFQDMTDREVFDGIWACASLLHIEKSGLPDVLKRLWSALRHGGVLYASFKHGTEEYEKEGRFFSDQTEPVLRKLFSTAGFGIMNIWLTDDVRTDRQKERWINILCRKQDKKIVLFGDSLTDYFPMEFFQVVKAQVYNRGEAGNTAPEMTARVSRDVVPFAPDIVLMQGGANDYLLPFYRGAETVAEQLVRAADRIRKYLPETKLYIQSLYPMNTLPREARRPKDIEHGIPFWSEGKSNHEIQRINSVIQKLCKDRGYYYVDVFAGLAGEDGELPLSYTVDGVHLSREGYEQVWTVLSQVLIKEGCMGGSCG</sequence>
<dbReference type="SUPFAM" id="SSF53335">
    <property type="entry name" value="S-adenosyl-L-methionine-dependent methyltransferases"/>
    <property type="match status" value="1"/>
</dbReference>
<dbReference type="KEGG" id="arf:AR1Y2_0251"/>
<feature type="domain" description="SGNH hydrolase-type esterase" evidence="3">
    <location>
        <begin position="203"/>
        <end position="378"/>
    </location>
</feature>
<dbReference type="InterPro" id="IPR041698">
    <property type="entry name" value="Methyltransf_25"/>
</dbReference>
<keyword evidence="1" id="KW-0489">Methyltransferase</keyword>
<accession>A0A4P8IAS2</accession>
<evidence type="ECO:0000259" key="3">
    <source>
        <dbReference type="Pfam" id="PF13472"/>
    </source>
</evidence>
<name>A0A4P8IAS2_9FIRM</name>
<evidence type="ECO:0000313" key="5">
    <source>
        <dbReference type="EMBL" id="QCP33705.1"/>
    </source>
</evidence>
<evidence type="ECO:0000256" key="1">
    <source>
        <dbReference type="ARBA" id="ARBA00022603"/>
    </source>
</evidence>
<dbReference type="SUPFAM" id="SSF52266">
    <property type="entry name" value="SGNH hydrolase"/>
    <property type="match status" value="1"/>
</dbReference>
<evidence type="ECO:0000256" key="2">
    <source>
        <dbReference type="ARBA" id="ARBA00022679"/>
    </source>
</evidence>
<keyword evidence="2" id="KW-0808">Transferase</keyword>
<dbReference type="PANTHER" id="PTHR43861">
    <property type="entry name" value="TRANS-ACONITATE 2-METHYLTRANSFERASE-RELATED"/>
    <property type="match status" value="1"/>
</dbReference>
<dbReference type="Gene3D" id="3.40.50.150">
    <property type="entry name" value="Vaccinia Virus protein VP39"/>
    <property type="match status" value="1"/>
</dbReference>
<gene>
    <name evidence="5" type="ORF">AR1Y2_0251</name>
</gene>
<dbReference type="EMBL" id="CP040058">
    <property type="protein sequence ID" value="QCP33705.1"/>
    <property type="molecule type" value="Genomic_DNA"/>
</dbReference>
<dbReference type="InterPro" id="IPR036514">
    <property type="entry name" value="SGNH_hydro_sf"/>
</dbReference>
<keyword evidence="6" id="KW-1185">Reference proteome</keyword>
<protein>
    <submittedName>
        <fullName evidence="5">Platelet activating factor, putative</fullName>
    </submittedName>
</protein>
<proteinExistence type="predicted"/>
<dbReference type="InterPro" id="IPR013830">
    <property type="entry name" value="SGNH_hydro"/>
</dbReference>
<dbReference type="GO" id="GO:0008168">
    <property type="term" value="F:methyltransferase activity"/>
    <property type="evidence" value="ECO:0007669"/>
    <property type="project" value="UniProtKB-KW"/>
</dbReference>
<evidence type="ECO:0000259" key="4">
    <source>
        <dbReference type="Pfam" id="PF13649"/>
    </source>
</evidence>
<reference evidence="5 6" key="1">
    <citation type="submission" date="2019-05" db="EMBL/GenBank/DDBJ databases">
        <title>Complete genome sequencing of Anaerostipes rhamnosivorans.</title>
        <authorList>
            <person name="Bui T.P.N."/>
            <person name="de Vos W.M."/>
        </authorList>
    </citation>
    <scope>NUCLEOTIDE SEQUENCE [LARGE SCALE GENOMIC DNA]</scope>
    <source>
        <strain evidence="5 6">1y2</strain>
    </source>
</reference>
<dbReference type="InterPro" id="IPR029063">
    <property type="entry name" value="SAM-dependent_MTases_sf"/>
</dbReference>
<dbReference type="GO" id="GO:0032259">
    <property type="term" value="P:methylation"/>
    <property type="evidence" value="ECO:0007669"/>
    <property type="project" value="UniProtKB-KW"/>
</dbReference>
<dbReference type="Gene3D" id="3.40.50.1110">
    <property type="entry name" value="SGNH hydrolase"/>
    <property type="match status" value="1"/>
</dbReference>
<dbReference type="Pfam" id="PF13649">
    <property type="entry name" value="Methyltransf_25"/>
    <property type="match status" value="1"/>
</dbReference>
<dbReference type="PANTHER" id="PTHR43861:SF1">
    <property type="entry name" value="TRANS-ACONITATE 2-METHYLTRANSFERASE"/>
    <property type="match status" value="1"/>
</dbReference>
<organism evidence="5 6">
    <name type="scientific">Anaerostipes rhamnosivorans</name>
    <dbReference type="NCBI Taxonomy" id="1229621"/>
    <lineage>
        <taxon>Bacteria</taxon>
        <taxon>Bacillati</taxon>
        <taxon>Bacillota</taxon>
        <taxon>Clostridia</taxon>
        <taxon>Lachnospirales</taxon>
        <taxon>Lachnospiraceae</taxon>
        <taxon>Anaerostipes</taxon>
    </lineage>
</organism>
<dbReference type="AlphaFoldDB" id="A0A4P8IAS2"/>